<name>A0AB39Q8Q5_9ACTN</name>
<gene>
    <name evidence="2" type="ORF">AB5J49_38085</name>
</gene>
<evidence type="ECO:0000313" key="2">
    <source>
        <dbReference type="EMBL" id="XDQ38707.1"/>
    </source>
</evidence>
<dbReference type="EMBL" id="CP163439">
    <property type="protein sequence ID" value="XDQ38707.1"/>
    <property type="molecule type" value="Genomic_DNA"/>
</dbReference>
<keyword evidence="1" id="KW-0732">Signal</keyword>
<dbReference type="AlphaFoldDB" id="A0AB39Q8Q5"/>
<feature type="chain" id="PRO_5044302315" evidence="1">
    <location>
        <begin position="30"/>
        <end position="204"/>
    </location>
</feature>
<sequence>MPTFTSTAVCSAVATGMLLVPAVVTPASARTTPPSGKDLRVMSDEGYAQVFGTARAEVEGLVVNPPRVSPPSPSAGTGPSVSHWSVVKFVSKDGEGKNIPTREGNSKFGWRHFSGPHNIHDPKVIKIVTSERPEEKEGARRVYGGVLTNRLGAILARIKVIAQYSYRTADGDYELADHSHKIGTITAYCERVARNKCPDAVNET</sequence>
<reference evidence="2" key="1">
    <citation type="submission" date="2024-07" db="EMBL/GenBank/DDBJ databases">
        <authorList>
            <person name="Yu S.T."/>
        </authorList>
    </citation>
    <scope>NUCLEOTIDE SEQUENCE</scope>
    <source>
        <strain evidence="2">R28</strain>
    </source>
</reference>
<proteinExistence type="predicted"/>
<organism evidence="2">
    <name type="scientific">Streptomyces sp. R28</name>
    <dbReference type="NCBI Taxonomy" id="3238628"/>
    <lineage>
        <taxon>Bacteria</taxon>
        <taxon>Bacillati</taxon>
        <taxon>Actinomycetota</taxon>
        <taxon>Actinomycetes</taxon>
        <taxon>Kitasatosporales</taxon>
        <taxon>Streptomycetaceae</taxon>
        <taxon>Streptomyces</taxon>
    </lineage>
</organism>
<dbReference type="RefSeq" id="WP_369173410.1">
    <property type="nucleotide sequence ID" value="NZ_CP163439.1"/>
</dbReference>
<accession>A0AB39Q8Q5</accession>
<feature type="signal peptide" evidence="1">
    <location>
        <begin position="1"/>
        <end position="29"/>
    </location>
</feature>
<protein>
    <submittedName>
        <fullName evidence="2">Uncharacterized protein</fullName>
    </submittedName>
</protein>
<evidence type="ECO:0000256" key="1">
    <source>
        <dbReference type="SAM" id="SignalP"/>
    </source>
</evidence>